<dbReference type="GO" id="GO:0051287">
    <property type="term" value="F:NAD binding"/>
    <property type="evidence" value="ECO:0007669"/>
    <property type="project" value="InterPro"/>
</dbReference>
<comment type="caution">
    <text evidence="4">The sequence shown here is derived from an EMBL/GenBank/DDBJ whole genome shotgun (WGS) entry which is preliminary data.</text>
</comment>
<dbReference type="NCBIfam" id="NF005559">
    <property type="entry name" value="PRK07231.1"/>
    <property type="match status" value="1"/>
</dbReference>
<evidence type="ECO:0000256" key="1">
    <source>
        <dbReference type="ARBA" id="ARBA00006484"/>
    </source>
</evidence>
<dbReference type="Gene3D" id="3.40.50.720">
    <property type="entry name" value="NAD(P)-binding Rossmann-like Domain"/>
    <property type="match status" value="1"/>
</dbReference>
<dbReference type="EMBL" id="VLKH01000012">
    <property type="protein sequence ID" value="TWH77782.1"/>
    <property type="molecule type" value="Genomic_DNA"/>
</dbReference>
<keyword evidence="5" id="KW-1185">Reference proteome</keyword>
<keyword evidence="2" id="KW-0560">Oxidoreductase</keyword>
<dbReference type="PROSITE" id="PS00061">
    <property type="entry name" value="ADH_SHORT"/>
    <property type="match status" value="1"/>
</dbReference>
<dbReference type="NCBIfam" id="TIGR01832">
    <property type="entry name" value="kduD"/>
    <property type="match status" value="1"/>
</dbReference>
<proteinExistence type="inferred from homology"/>
<dbReference type="GO" id="GO:0008206">
    <property type="term" value="P:bile acid metabolic process"/>
    <property type="evidence" value="ECO:0007669"/>
    <property type="project" value="UniProtKB-ARBA"/>
</dbReference>
<evidence type="ECO:0000313" key="4">
    <source>
        <dbReference type="EMBL" id="TWH77782.1"/>
    </source>
</evidence>
<dbReference type="GO" id="GO:0008678">
    <property type="term" value="F:2-deoxy-D-gluconate 3-dehydrogenase activity"/>
    <property type="evidence" value="ECO:0007669"/>
    <property type="project" value="InterPro"/>
</dbReference>
<dbReference type="InterPro" id="IPR011286">
    <property type="entry name" value="2-deoxy-D-gluc_3_DH"/>
</dbReference>
<dbReference type="AlphaFoldDB" id="A0A562J3P9"/>
<dbReference type="InterPro" id="IPR036291">
    <property type="entry name" value="NAD(P)-bd_dom_sf"/>
</dbReference>
<dbReference type="Proteomes" id="UP000315343">
    <property type="component" value="Unassembled WGS sequence"/>
</dbReference>
<dbReference type="NCBIfam" id="NF005390">
    <property type="entry name" value="PRK06935.1"/>
    <property type="match status" value="1"/>
</dbReference>
<dbReference type="PANTHER" id="PTHR42760:SF5">
    <property type="entry name" value="2-DEHYDRO-3-DEOXY-D-GLUCONATE 5-DEHYDROGENASE"/>
    <property type="match status" value="1"/>
</dbReference>
<dbReference type="Pfam" id="PF00106">
    <property type="entry name" value="adh_short"/>
    <property type="match status" value="1"/>
</dbReference>
<dbReference type="FunFam" id="3.40.50.720:FF:000084">
    <property type="entry name" value="Short-chain dehydrogenase reductase"/>
    <property type="match status" value="1"/>
</dbReference>
<gene>
    <name evidence="4" type="ORF">LY60_03292</name>
</gene>
<dbReference type="SUPFAM" id="SSF51735">
    <property type="entry name" value="NAD(P)-binding Rossmann-fold domains"/>
    <property type="match status" value="1"/>
</dbReference>
<name>A0A562J3P9_9FIRM</name>
<evidence type="ECO:0000313" key="5">
    <source>
        <dbReference type="Proteomes" id="UP000315343"/>
    </source>
</evidence>
<comment type="similarity">
    <text evidence="1 3">Belongs to the short-chain dehydrogenases/reductases (SDR) family.</text>
</comment>
<dbReference type="PRINTS" id="PR00081">
    <property type="entry name" value="GDHRDH"/>
</dbReference>
<organism evidence="4 5">
    <name type="scientific">Sedimentibacter saalensis</name>
    <dbReference type="NCBI Taxonomy" id="130788"/>
    <lineage>
        <taxon>Bacteria</taxon>
        <taxon>Bacillati</taxon>
        <taxon>Bacillota</taxon>
        <taxon>Tissierellia</taxon>
        <taxon>Sedimentibacter</taxon>
    </lineage>
</organism>
<evidence type="ECO:0000256" key="2">
    <source>
        <dbReference type="ARBA" id="ARBA00023002"/>
    </source>
</evidence>
<accession>A0A562J3P9</accession>
<dbReference type="PRINTS" id="PR00080">
    <property type="entry name" value="SDRFAMILY"/>
</dbReference>
<reference evidence="4 5" key="1">
    <citation type="submission" date="2019-07" db="EMBL/GenBank/DDBJ databases">
        <title>Genomic Encyclopedia of Type Strains, Phase I: the one thousand microbial genomes (KMG-I) project.</title>
        <authorList>
            <person name="Kyrpides N."/>
        </authorList>
    </citation>
    <scope>NUCLEOTIDE SEQUENCE [LARGE SCALE GENOMIC DNA]</scope>
    <source>
        <strain evidence="4 5">DSM 13558</strain>
    </source>
</reference>
<evidence type="ECO:0000256" key="3">
    <source>
        <dbReference type="RuleBase" id="RU000363"/>
    </source>
</evidence>
<protein>
    <submittedName>
        <fullName evidence="4">2-deoxy-D-gluconate 3-dehydrogenase</fullName>
    </submittedName>
</protein>
<dbReference type="InterPro" id="IPR020904">
    <property type="entry name" value="Sc_DH/Rdtase_CS"/>
</dbReference>
<dbReference type="PANTHER" id="PTHR42760">
    <property type="entry name" value="SHORT-CHAIN DEHYDROGENASES/REDUCTASES FAMILY MEMBER"/>
    <property type="match status" value="1"/>
</dbReference>
<sequence length="264" mass="29185">MDEMFSELDKFNMDMFSLKNKVAVITGGNKGLGLAYAVALAKAGADIFLPCRSKTNWEEIESLIKKENRRIEFMQADLSDKDMAKASIDKCVEVYGKIDILVNNAGTIRRSPITEFKDADWEEVIDINLNSIYYLSQTAVKYMIEQGGGKIINIASMLSFQGGKFVPSYTASKHGIAGLTKAFANELANRNIQVNAIAPGYIKTDNTAPIRQDEKRNIEILSRIPADRWGETSDLMGTVVYLASPASDYVNGHILAVDGGWLVR</sequence>
<dbReference type="CDD" id="cd05347">
    <property type="entry name" value="Ga5DH-like_SDR_c"/>
    <property type="match status" value="1"/>
</dbReference>
<dbReference type="InterPro" id="IPR002347">
    <property type="entry name" value="SDR_fam"/>
</dbReference>